<dbReference type="SUPFAM" id="SSF81383">
    <property type="entry name" value="F-box domain"/>
    <property type="match status" value="1"/>
</dbReference>
<dbReference type="InterPro" id="IPR051165">
    <property type="entry name" value="Multifunctional_ANK_Repeat"/>
</dbReference>
<keyword evidence="1" id="KW-0677">Repeat</keyword>
<name>L8GTB9_ACACF</name>
<dbReference type="KEGG" id="acan:ACA1_187440"/>
<proteinExistence type="predicted"/>
<dbReference type="PANTHER" id="PTHR24123">
    <property type="entry name" value="ANKYRIN REPEAT-CONTAINING"/>
    <property type="match status" value="1"/>
</dbReference>
<protein>
    <submittedName>
        <fullName evidence="4">Ankyrin repeat domain containing protein</fullName>
    </submittedName>
</protein>
<evidence type="ECO:0000256" key="3">
    <source>
        <dbReference type="PROSITE-ProRule" id="PRU00023"/>
    </source>
</evidence>
<accession>L8GTB9</accession>
<evidence type="ECO:0000313" key="4">
    <source>
        <dbReference type="EMBL" id="ELR15858.1"/>
    </source>
</evidence>
<evidence type="ECO:0000256" key="2">
    <source>
        <dbReference type="ARBA" id="ARBA00023043"/>
    </source>
</evidence>
<dbReference type="InterPro" id="IPR036770">
    <property type="entry name" value="Ankyrin_rpt-contain_sf"/>
</dbReference>
<dbReference type="AlphaFoldDB" id="L8GTB9"/>
<gene>
    <name evidence="4" type="ORF">ACA1_187440</name>
</gene>
<dbReference type="RefSeq" id="XP_004337871.1">
    <property type="nucleotide sequence ID" value="XM_004337823.1"/>
</dbReference>
<sequence>MVGRVARVCQAWRLMSLDRALWLAHCRALFGAAAKSARLGRAAADHRARCIPVVRWLDQWDRRYAQAAEAAASSGDDSPERRLERVEALNDEKLCWACERGLAGLVPALLARRDPRYNSESPNPLLAAIVAGHTEVVECFFHQFTDAGAESWTVFIDSDRVLQVALDLAVWNGRTEIASRLLFLWDQKNFTPRMLLGHAVMREQTVPSRIMASAAKTGIEELVALLLLSGKCSPDALQIGCHAAVLSGNERVVDLFIRFGLDINSATPLSAAATVAMAQYLLDQGADPNHGCPLADAARGYRTAVARVLLRHGAEPNSLDAGGYAPLHRAVCRESVEMVELLLAHGADPGLRTRDGKSALWLVRQATEYDDMYSNLADLAYIERALLARLAST</sequence>
<dbReference type="PROSITE" id="PS50297">
    <property type="entry name" value="ANK_REP_REGION"/>
    <property type="match status" value="1"/>
</dbReference>
<dbReference type="InterPro" id="IPR036047">
    <property type="entry name" value="F-box-like_dom_sf"/>
</dbReference>
<dbReference type="Pfam" id="PF12796">
    <property type="entry name" value="Ank_2"/>
    <property type="match status" value="1"/>
</dbReference>
<dbReference type="STRING" id="1257118.L8GTB9"/>
<dbReference type="SUPFAM" id="SSF48403">
    <property type="entry name" value="Ankyrin repeat"/>
    <property type="match status" value="1"/>
</dbReference>
<dbReference type="OrthoDB" id="539213at2759"/>
<dbReference type="InterPro" id="IPR002110">
    <property type="entry name" value="Ankyrin_rpt"/>
</dbReference>
<feature type="repeat" description="ANK" evidence="3">
    <location>
        <begin position="322"/>
        <end position="354"/>
    </location>
</feature>
<evidence type="ECO:0000313" key="5">
    <source>
        <dbReference type="Proteomes" id="UP000011083"/>
    </source>
</evidence>
<evidence type="ECO:0000256" key="1">
    <source>
        <dbReference type="ARBA" id="ARBA00022737"/>
    </source>
</evidence>
<dbReference type="SMART" id="SM00248">
    <property type="entry name" value="ANK"/>
    <property type="match status" value="4"/>
</dbReference>
<keyword evidence="5" id="KW-1185">Reference proteome</keyword>
<dbReference type="Gene3D" id="1.25.40.20">
    <property type="entry name" value="Ankyrin repeat-containing domain"/>
    <property type="match status" value="2"/>
</dbReference>
<dbReference type="VEuPathDB" id="AmoebaDB:ACA1_187440"/>
<organism evidence="4 5">
    <name type="scientific">Acanthamoeba castellanii (strain ATCC 30010 / Neff)</name>
    <dbReference type="NCBI Taxonomy" id="1257118"/>
    <lineage>
        <taxon>Eukaryota</taxon>
        <taxon>Amoebozoa</taxon>
        <taxon>Discosea</taxon>
        <taxon>Longamoebia</taxon>
        <taxon>Centramoebida</taxon>
        <taxon>Acanthamoebidae</taxon>
        <taxon>Acanthamoeba</taxon>
    </lineage>
</organism>
<dbReference type="GeneID" id="14916572"/>
<keyword evidence="2 3" id="KW-0040">ANK repeat</keyword>
<dbReference type="PANTHER" id="PTHR24123:SF33">
    <property type="entry name" value="PROTEIN HOS4"/>
    <property type="match status" value="1"/>
</dbReference>
<dbReference type="PROSITE" id="PS50088">
    <property type="entry name" value="ANK_REPEAT"/>
    <property type="match status" value="1"/>
</dbReference>
<reference evidence="4 5" key="1">
    <citation type="journal article" date="2013" name="Genome Biol.">
        <title>Genome of Acanthamoeba castellanii highlights extensive lateral gene transfer and early evolution of tyrosine kinase signaling.</title>
        <authorList>
            <person name="Clarke M."/>
            <person name="Lohan A.J."/>
            <person name="Liu B."/>
            <person name="Lagkouvardos I."/>
            <person name="Roy S."/>
            <person name="Zafar N."/>
            <person name="Bertelli C."/>
            <person name="Schilde C."/>
            <person name="Kianianmomeni A."/>
            <person name="Burglin T.R."/>
            <person name="Frech C."/>
            <person name="Turcotte B."/>
            <person name="Kopec K.O."/>
            <person name="Synnott J.M."/>
            <person name="Choo C."/>
            <person name="Paponov I."/>
            <person name="Finkler A."/>
            <person name="Soon Heng Tan C."/>
            <person name="Hutchins A.P."/>
            <person name="Weinmeier T."/>
            <person name="Rattei T."/>
            <person name="Chu J.S."/>
            <person name="Gimenez G."/>
            <person name="Irimia M."/>
            <person name="Rigden D.J."/>
            <person name="Fitzpatrick D.A."/>
            <person name="Lorenzo-Morales J."/>
            <person name="Bateman A."/>
            <person name="Chiu C.H."/>
            <person name="Tang P."/>
            <person name="Hegemann P."/>
            <person name="Fromm H."/>
            <person name="Raoult D."/>
            <person name="Greub G."/>
            <person name="Miranda-Saavedra D."/>
            <person name="Chen N."/>
            <person name="Nash P."/>
            <person name="Ginger M.L."/>
            <person name="Horn M."/>
            <person name="Schaap P."/>
            <person name="Caler L."/>
            <person name="Loftus B."/>
        </authorList>
    </citation>
    <scope>NUCLEOTIDE SEQUENCE [LARGE SCALE GENOMIC DNA]</scope>
    <source>
        <strain evidence="4 5">Neff</strain>
    </source>
</reference>
<dbReference type="Proteomes" id="UP000011083">
    <property type="component" value="Unassembled WGS sequence"/>
</dbReference>
<dbReference type="EMBL" id="KB008020">
    <property type="protein sequence ID" value="ELR15858.1"/>
    <property type="molecule type" value="Genomic_DNA"/>
</dbReference>